<dbReference type="PANTHER" id="PTHR47432:SF1">
    <property type="entry name" value="CELL WALL ASSEMBLY REGULATOR SMI1"/>
    <property type="match status" value="1"/>
</dbReference>
<dbReference type="InterPro" id="IPR037883">
    <property type="entry name" value="Knr4/Smi1-like_sf"/>
</dbReference>
<dbReference type="SMART" id="SM00860">
    <property type="entry name" value="SMI1_KNR4"/>
    <property type="match status" value="1"/>
</dbReference>
<accession>A0A5C3R238</accession>
<feature type="compositionally biased region" description="Low complexity" evidence="1">
    <location>
        <begin position="563"/>
        <end position="585"/>
    </location>
</feature>
<feature type="compositionally biased region" description="Gly residues" evidence="1">
    <location>
        <begin position="318"/>
        <end position="329"/>
    </location>
</feature>
<feature type="compositionally biased region" description="Low complexity" evidence="1">
    <location>
        <begin position="534"/>
        <end position="547"/>
    </location>
</feature>
<sequence>MGWLSSLFGTTTNTNSRRGQALHSTHDAFSLPTSSPTTRHPDAFNPELLSSPGVDSMMSPSYSYPPQGGSYGYMPTSNGRSPGGHLLPVHQDNVGASGPSGYPPLAHTWKRLQLWLSREYPELGDTLNYGILPEDLANIEMQLGFALPPAVRESFLVVDGQEAESSAGCSEGLFFGLSLLPLDEVLDEWRFWREVDDDPATGANPRLLESMQSIPPNWVRHQYSQRGWIPLVADKAGNYIGVDLNPGDGGAPGQVIVYGRDFDTKVVLWRGDGPGGWGKWLASFAEELEQGETYEMGTGTESEGSEDGVGYESYYHDGTGGGQGDGGGDSSARVGLKLTGEYRGWNVMDAWADRSIRRWFEAGVISEADAQPKDKSQPTASNPIDSEKSAEVAIPVLTETDDSASLSTPRPDVPTISVTTPPPVVTAKPPAPLPVDLPTARDFDDIDQPLPSPPDSIRRNYADDVESVLPAAHPNKRNHQDSMSKLPTPPPSADDVRNAPAGTSSSPPAASSAPTEATLVEIGSPGPQDLINYSNAPASSSSNSVPPVISPPPSATPTPKPALPTSDTLVDASSTSPTTTTTTSPLEEDDDELDSADTTIRLVGGGGKAGVLSQAQSDEEEMSPTKEVLPNGAADTDDTASIKSVTSTSSKHKKTKSALKKLGLGRKKDSVSSSQDAAK</sequence>
<dbReference type="GO" id="GO:0043332">
    <property type="term" value="C:mating projection tip"/>
    <property type="evidence" value="ECO:0007669"/>
    <property type="project" value="TreeGrafter"/>
</dbReference>
<dbReference type="OrthoDB" id="2305498at2759"/>
<gene>
    <name evidence="3" type="ORF">BDV98DRAFT_558410</name>
</gene>
<dbReference type="Proteomes" id="UP000305067">
    <property type="component" value="Unassembled WGS sequence"/>
</dbReference>
<feature type="compositionally biased region" description="Low complexity" evidence="1">
    <location>
        <begin position="639"/>
        <end position="649"/>
    </location>
</feature>
<feature type="compositionally biased region" description="Low complexity" evidence="1">
    <location>
        <begin position="499"/>
        <end position="518"/>
    </location>
</feature>
<reference evidence="3 4" key="1">
    <citation type="journal article" date="2019" name="Nat. Ecol. Evol.">
        <title>Megaphylogeny resolves global patterns of mushroom evolution.</title>
        <authorList>
            <person name="Varga T."/>
            <person name="Krizsan K."/>
            <person name="Foldi C."/>
            <person name="Dima B."/>
            <person name="Sanchez-Garcia M."/>
            <person name="Sanchez-Ramirez S."/>
            <person name="Szollosi G.J."/>
            <person name="Szarkandi J.G."/>
            <person name="Papp V."/>
            <person name="Albert L."/>
            <person name="Andreopoulos W."/>
            <person name="Angelini C."/>
            <person name="Antonin V."/>
            <person name="Barry K.W."/>
            <person name="Bougher N.L."/>
            <person name="Buchanan P."/>
            <person name="Buyck B."/>
            <person name="Bense V."/>
            <person name="Catcheside P."/>
            <person name="Chovatia M."/>
            <person name="Cooper J."/>
            <person name="Damon W."/>
            <person name="Desjardin D."/>
            <person name="Finy P."/>
            <person name="Geml J."/>
            <person name="Haridas S."/>
            <person name="Hughes K."/>
            <person name="Justo A."/>
            <person name="Karasinski D."/>
            <person name="Kautmanova I."/>
            <person name="Kiss B."/>
            <person name="Kocsube S."/>
            <person name="Kotiranta H."/>
            <person name="LaButti K.M."/>
            <person name="Lechner B.E."/>
            <person name="Liimatainen K."/>
            <person name="Lipzen A."/>
            <person name="Lukacs Z."/>
            <person name="Mihaltcheva S."/>
            <person name="Morgado L.N."/>
            <person name="Niskanen T."/>
            <person name="Noordeloos M.E."/>
            <person name="Ohm R.A."/>
            <person name="Ortiz-Santana B."/>
            <person name="Ovrebo C."/>
            <person name="Racz N."/>
            <person name="Riley R."/>
            <person name="Savchenko A."/>
            <person name="Shiryaev A."/>
            <person name="Soop K."/>
            <person name="Spirin V."/>
            <person name="Szebenyi C."/>
            <person name="Tomsovsky M."/>
            <person name="Tulloss R.E."/>
            <person name="Uehling J."/>
            <person name="Grigoriev I.V."/>
            <person name="Vagvolgyi C."/>
            <person name="Papp T."/>
            <person name="Martin F.M."/>
            <person name="Miettinen O."/>
            <person name="Hibbett D.S."/>
            <person name="Nagy L.G."/>
        </authorList>
    </citation>
    <scope>NUCLEOTIDE SEQUENCE [LARGE SCALE GENOMIC DNA]</scope>
    <source>
        <strain evidence="3 4">CBS 309.79</strain>
    </source>
</reference>
<dbReference type="SUPFAM" id="SSF160631">
    <property type="entry name" value="SMI1/KNR4-like"/>
    <property type="match status" value="1"/>
</dbReference>
<dbReference type="GO" id="GO:0070880">
    <property type="term" value="P:fungal-type cell wall beta-glucan biosynthetic process"/>
    <property type="evidence" value="ECO:0007669"/>
    <property type="project" value="TreeGrafter"/>
</dbReference>
<evidence type="ECO:0000256" key="1">
    <source>
        <dbReference type="SAM" id="MobiDB-lite"/>
    </source>
</evidence>
<proteinExistence type="predicted"/>
<dbReference type="InterPro" id="IPR051873">
    <property type="entry name" value="KNR4/SMI1_regulator"/>
</dbReference>
<keyword evidence="4" id="KW-1185">Reference proteome</keyword>
<feature type="compositionally biased region" description="Acidic residues" evidence="1">
    <location>
        <begin position="586"/>
        <end position="595"/>
    </location>
</feature>
<organism evidence="3 4">
    <name type="scientific">Pterulicium gracile</name>
    <dbReference type="NCBI Taxonomy" id="1884261"/>
    <lineage>
        <taxon>Eukaryota</taxon>
        <taxon>Fungi</taxon>
        <taxon>Dikarya</taxon>
        <taxon>Basidiomycota</taxon>
        <taxon>Agaricomycotina</taxon>
        <taxon>Agaricomycetes</taxon>
        <taxon>Agaricomycetidae</taxon>
        <taxon>Agaricales</taxon>
        <taxon>Pleurotineae</taxon>
        <taxon>Pterulaceae</taxon>
        <taxon>Pterulicium</taxon>
    </lineage>
</organism>
<feature type="region of interest" description="Disordered" evidence="1">
    <location>
        <begin position="13"/>
        <end position="41"/>
    </location>
</feature>
<protein>
    <recommendedName>
        <fullName evidence="2">Knr4/Smi1-like domain-containing protein</fullName>
    </recommendedName>
</protein>
<evidence type="ECO:0000313" key="3">
    <source>
        <dbReference type="EMBL" id="TFL07748.1"/>
    </source>
</evidence>
<feature type="compositionally biased region" description="Basic residues" evidence="1">
    <location>
        <begin position="650"/>
        <end position="665"/>
    </location>
</feature>
<dbReference type="Pfam" id="PF09346">
    <property type="entry name" value="SMI1_KNR4"/>
    <property type="match status" value="1"/>
</dbReference>
<feature type="compositionally biased region" description="Pro residues" evidence="1">
    <location>
        <begin position="548"/>
        <end position="562"/>
    </location>
</feature>
<dbReference type="PANTHER" id="PTHR47432">
    <property type="entry name" value="CELL WALL ASSEMBLY REGULATOR SMI1"/>
    <property type="match status" value="1"/>
</dbReference>
<evidence type="ECO:0000259" key="2">
    <source>
        <dbReference type="SMART" id="SM00860"/>
    </source>
</evidence>
<feature type="region of interest" description="Disordered" evidence="1">
    <location>
        <begin position="369"/>
        <end position="679"/>
    </location>
</feature>
<feature type="region of interest" description="Disordered" evidence="1">
    <location>
        <begin position="296"/>
        <end position="332"/>
    </location>
</feature>
<dbReference type="InterPro" id="IPR018958">
    <property type="entry name" value="Knr4/Smi1-like_dom"/>
</dbReference>
<dbReference type="AlphaFoldDB" id="A0A5C3R238"/>
<evidence type="ECO:0000313" key="4">
    <source>
        <dbReference type="Proteomes" id="UP000305067"/>
    </source>
</evidence>
<dbReference type="EMBL" id="ML178814">
    <property type="protein sequence ID" value="TFL07748.1"/>
    <property type="molecule type" value="Genomic_DNA"/>
</dbReference>
<feature type="compositionally biased region" description="Pro residues" evidence="1">
    <location>
        <begin position="420"/>
        <end position="435"/>
    </location>
</feature>
<feature type="domain" description="Knr4/Smi1-like" evidence="2">
    <location>
        <begin position="130"/>
        <end position="283"/>
    </location>
</feature>
<name>A0A5C3R238_9AGAR</name>
<dbReference type="STRING" id="1884261.A0A5C3R238"/>